<dbReference type="RefSeq" id="WP_407327198.1">
    <property type="nucleotide sequence ID" value="NZ_CP136865.1"/>
</dbReference>
<accession>A0ABZ0IAX7</accession>
<keyword evidence="1" id="KW-0732">Signal</keyword>
<protein>
    <submittedName>
        <fullName evidence="2">Uncharacterized protein</fullName>
    </submittedName>
</protein>
<dbReference type="EMBL" id="CP136865">
    <property type="protein sequence ID" value="WOJ96521.1"/>
    <property type="molecule type" value="Genomic_DNA"/>
</dbReference>
<name>A0ABZ0IAX7_9GAMM</name>
<evidence type="ECO:0000313" key="2">
    <source>
        <dbReference type="EMBL" id="WOJ96521.1"/>
    </source>
</evidence>
<keyword evidence="3" id="KW-1185">Reference proteome</keyword>
<gene>
    <name evidence="2" type="ORF">R0137_14905</name>
</gene>
<sequence length="519" mass="54527">MKQVFKPLGIATAVAAASAGYVNVANAQMVANNALGDLALVPYYTVNGEWITGIHIVNTSEQTQVVKFRFRRAADSLDALDFNVVMSPNDVYAGFLSDDENGNIVWSANDTTCTVPATTGGKLTMPSIYREGAETGYVEIIGMGAPTTETLPIAVAALHSTDATLTPENCEAVRSNFFANGDTGTRGVVDFETSKQSAVATSTKAAVKAGGENTYVDTGDVLKVSYFIRDNESGVEFGDNAVHIQGFLTQPSISNQQFGWLSGDLDGFDFPDLDGGVPNGGERARFDLLRANTVLGVGQLNNEWTANPSNGAALDWVITMPGQYTMFDTPRYVLALQDAADGETAAPEITCTRSNGCDFRDIPATVRFRAYNREELTSTPESGELTVSPALPGTIPTASLAKETNVITFGGNSVLGVSDLNVDADLVQNFGWVRLGVTSASGDQAICNWNDANDTVGGSQAAQSVLLSLMDCGNGTSTAATGAVPMVGFAAWARSVAANPDASYGRIVAHSFSSSSTIN</sequence>
<organism evidence="2 3">
    <name type="scientific">Congregibacter brevis</name>
    <dbReference type="NCBI Taxonomy" id="3081201"/>
    <lineage>
        <taxon>Bacteria</taxon>
        <taxon>Pseudomonadati</taxon>
        <taxon>Pseudomonadota</taxon>
        <taxon>Gammaproteobacteria</taxon>
        <taxon>Cellvibrionales</taxon>
        <taxon>Halieaceae</taxon>
        <taxon>Congregibacter</taxon>
    </lineage>
</organism>
<dbReference type="Proteomes" id="UP001626549">
    <property type="component" value="Chromosome"/>
</dbReference>
<evidence type="ECO:0000256" key="1">
    <source>
        <dbReference type="SAM" id="SignalP"/>
    </source>
</evidence>
<proteinExistence type="predicted"/>
<feature type="chain" id="PRO_5046055919" evidence="1">
    <location>
        <begin position="28"/>
        <end position="519"/>
    </location>
</feature>
<evidence type="ECO:0000313" key="3">
    <source>
        <dbReference type="Proteomes" id="UP001626549"/>
    </source>
</evidence>
<feature type="signal peptide" evidence="1">
    <location>
        <begin position="1"/>
        <end position="27"/>
    </location>
</feature>
<reference evidence="2 3" key="1">
    <citation type="submission" date="2023-10" db="EMBL/GenBank/DDBJ databases">
        <title>Two novel species belonging to the OM43/NOR5 clade.</title>
        <authorList>
            <person name="Park M."/>
        </authorList>
    </citation>
    <scope>NUCLEOTIDE SEQUENCE [LARGE SCALE GENOMIC DNA]</scope>
    <source>
        <strain evidence="2 3">IMCC45268</strain>
    </source>
</reference>